<evidence type="ECO:0000313" key="3">
    <source>
        <dbReference type="Proteomes" id="UP000314294"/>
    </source>
</evidence>
<dbReference type="Proteomes" id="UP000314294">
    <property type="component" value="Unassembled WGS sequence"/>
</dbReference>
<feature type="region of interest" description="Disordered" evidence="1">
    <location>
        <begin position="50"/>
        <end position="69"/>
    </location>
</feature>
<gene>
    <name evidence="2" type="ORF">EYF80_055511</name>
</gene>
<name>A0A4Z2F0C5_9TELE</name>
<dbReference type="AlphaFoldDB" id="A0A4Z2F0C5"/>
<dbReference type="EMBL" id="SRLO01001988">
    <property type="protein sequence ID" value="TNN34330.1"/>
    <property type="molecule type" value="Genomic_DNA"/>
</dbReference>
<sequence>MSHKLRTPFNQVCHKFQHRDVSCEYSIHLQSAAFSPHWLVSGVNTGESLTWNESPATKVPPNVAKTQGA</sequence>
<keyword evidence="3" id="KW-1185">Reference proteome</keyword>
<accession>A0A4Z2F0C5</accession>
<evidence type="ECO:0000313" key="2">
    <source>
        <dbReference type="EMBL" id="TNN34330.1"/>
    </source>
</evidence>
<evidence type="ECO:0000256" key="1">
    <source>
        <dbReference type="SAM" id="MobiDB-lite"/>
    </source>
</evidence>
<comment type="caution">
    <text evidence="2">The sequence shown here is derived from an EMBL/GenBank/DDBJ whole genome shotgun (WGS) entry which is preliminary data.</text>
</comment>
<reference evidence="2 3" key="1">
    <citation type="submission" date="2019-03" db="EMBL/GenBank/DDBJ databases">
        <title>First draft genome of Liparis tanakae, snailfish: a comprehensive survey of snailfish specific genes.</title>
        <authorList>
            <person name="Kim W."/>
            <person name="Song I."/>
            <person name="Jeong J.-H."/>
            <person name="Kim D."/>
            <person name="Kim S."/>
            <person name="Ryu S."/>
            <person name="Song J.Y."/>
            <person name="Lee S.K."/>
        </authorList>
    </citation>
    <scope>NUCLEOTIDE SEQUENCE [LARGE SCALE GENOMIC DNA]</scope>
    <source>
        <tissue evidence="2">Muscle</tissue>
    </source>
</reference>
<proteinExistence type="predicted"/>
<protein>
    <submittedName>
        <fullName evidence="2">Uncharacterized protein</fullName>
    </submittedName>
</protein>
<organism evidence="2 3">
    <name type="scientific">Liparis tanakae</name>
    <name type="common">Tanaka's snailfish</name>
    <dbReference type="NCBI Taxonomy" id="230148"/>
    <lineage>
        <taxon>Eukaryota</taxon>
        <taxon>Metazoa</taxon>
        <taxon>Chordata</taxon>
        <taxon>Craniata</taxon>
        <taxon>Vertebrata</taxon>
        <taxon>Euteleostomi</taxon>
        <taxon>Actinopterygii</taxon>
        <taxon>Neopterygii</taxon>
        <taxon>Teleostei</taxon>
        <taxon>Neoteleostei</taxon>
        <taxon>Acanthomorphata</taxon>
        <taxon>Eupercaria</taxon>
        <taxon>Perciformes</taxon>
        <taxon>Cottioidei</taxon>
        <taxon>Cottales</taxon>
        <taxon>Liparidae</taxon>
        <taxon>Liparis</taxon>
    </lineage>
</organism>